<reference evidence="2 3" key="1">
    <citation type="journal article" date="2016" name="Front. Microbiol.">
        <title>Microevolution Analysis of Bacillus coahuilensis Unveils Differences in Phosphorus Acquisition Strategies and Their Regulation.</title>
        <authorList>
            <person name="Gomez-Lunar Z."/>
            <person name="Hernandez-Gonzalez I."/>
            <person name="Rodriguez-Torres M.D."/>
            <person name="Souza V."/>
            <person name="Olmedo-Alvarez G."/>
        </authorList>
    </citation>
    <scope>NUCLEOTIDE SEQUENCE [LARGE SCALE GENOMIC DNA]</scope>
    <source>
        <strain evidence="3">p1.1.43</strain>
    </source>
</reference>
<sequence>MVVTMVIQLLAFALLIGVIVGIAKLFGKLPSFMKGGKIGYWVFRGYVILLLIGSLFYIGIAQVEPPYEVVTNEEVMEAKRVEEKILNEIYAGKEPSFSSPYVERKVEEYSIDSSQVQLKVYQPDYVPWVFIQRKATDDETIEVVQYKTSMIQNRVNFSSEVPFYKISFKEDNLTILNVGDTHFETSYVEGDFTVSQFMEGGSMRNAYENRAHLKRIVIIKIPPSLDFDGDYEMLLP</sequence>
<accession>A0A147K572</accession>
<dbReference type="Proteomes" id="UP000074108">
    <property type="component" value="Unassembled WGS sequence"/>
</dbReference>
<dbReference type="RefSeq" id="WP_010170544.1">
    <property type="nucleotide sequence ID" value="NZ_LDYG01000048.1"/>
</dbReference>
<dbReference type="EMBL" id="LDYG01000048">
    <property type="protein sequence ID" value="KUP04729.1"/>
    <property type="molecule type" value="Genomic_DNA"/>
</dbReference>
<gene>
    <name evidence="2" type="ORF">Q75_14890</name>
</gene>
<dbReference type="STRING" id="1150625.Q75_14890"/>
<protein>
    <submittedName>
        <fullName evidence="2">Uncharacterized protein</fullName>
    </submittedName>
</protein>
<keyword evidence="1" id="KW-0472">Membrane</keyword>
<dbReference type="OrthoDB" id="1796004at2"/>
<evidence type="ECO:0000313" key="2">
    <source>
        <dbReference type="EMBL" id="KUP04729.1"/>
    </source>
</evidence>
<evidence type="ECO:0000313" key="3">
    <source>
        <dbReference type="Proteomes" id="UP000074108"/>
    </source>
</evidence>
<keyword evidence="3" id="KW-1185">Reference proteome</keyword>
<proteinExistence type="predicted"/>
<organism evidence="2 3">
    <name type="scientific">Bacillus coahuilensis p1.1.43</name>
    <dbReference type="NCBI Taxonomy" id="1150625"/>
    <lineage>
        <taxon>Bacteria</taxon>
        <taxon>Bacillati</taxon>
        <taxon>Bacillota</taxon>
        <taxon>Bacilli</taxon>
        <taxon>Bacillales</taxon>
        <taxon>Bacillaceae</taxon>
        <taxon>Bacillus</taxon>
    </lineage>
</organism>
<keyword evidence="1" id="KW-1133">Transmembrane helix</keyword>
<dbReference type="PATRIC" id="fig|1150625.3.peg.3115"/>
<feature type="transmembrane region" description="Helical" evidence="1">
    <location>
        <begin position="38"/>
        <end position="60"/>
    </location>
</feature>
<comment type="caution">
    <text evidence="2">The sequence shown here is derived from an EMBL/GenBank/DDBJ whole genome shotgun (WGS) entry which is preliminary data.</text>
</comment>
<dbReference type="AlphaFoldDB" id="A0A147K572"/>
<evidence type="ECO:0000256" key="1">
    <source>
        <dbReference type="SAM" id="Phobius"/>
    </source>
</evidence>
<keyword evidence="1" id="KW-0812">Transmembrane</keyword>
<name>A0A147K572_9BACI</name>
<feature type="transmembrane region" description="Helical" evidence="1">
    <location>
        <begin position="6"/>
        <end position="26"/>
    </location>
</feature>